<keyword evidence="1" id="KW-0812">Transmembrane</keyword>
<dbReference type="Pfam" id="PF16069">
    <property type="entry name" value="DUF4811"/>
    <property type="match status" value="1"/>
</dbReference>
<organism evidence="2 3">
    <name type="scientific">Leuconostoc aquikimchii</name>
    <dbReference type="NCBI Taxonomy" id="3236804"/>
    <lineage>
        <taxon>Bacteria</taxon>
        <taxon>Bacillati</taxon>
        <taxon>Bacillota</taxon>
        <taxon>Bacilli</taxon>
        <taxon>Lactobacillales</taxon>
        <taxon>Lactobacillaceae</taxon>
        <taxon>Leuconostoc</taxon>
    </lineage>
</organism>
<proteinExistence type="predicted"/>
<name>A0ABV3S4U3_9LACO</name>
<evidence type="ECO:0000256" key="1">
    <source>
        <dbReference type="SAM" id="Phobius"/>
    </source>
</evidence>
<evidence type="ECO:0000313" key="3">
    <source>
        <dbReference type="Proteomes" id="UP001556617"/>
    </source>
</evidence>
<keyword evidence="3" id="KW-1185">Reference proteome</keyword>
<reference evidence="2 3" key="1">
    <citation type="submission" date="2024-07" db="EMBL/GenBank/DDBJ databases">
        <authorList>
            <person name="Yun M."/>
        </authorList>
    </citation>
    <scope>NUCLEOTIDE SEQUENCE [LARGE SCALE GENOMIC DNA]</scope>
    <source>
        <strain evidence="2 3">MS01</strain>
    </source>
</reference>
<comment type="caution">
    <text evidence="2">The sequence shown here is derived from an EMBL/GenBank/DDBJ whole genome shotgun (WGS) entry which is preliminary data.</text>
</comment>
<keyword evidence="1" id="KW-1133">Transmembrane helix</keyword>
<feature type="transmembrane region" description="Helical" evidence="1">
    <location>
        <begin position="28"/>
        <end position="46"/>
    </location>
</feature>
<accession>A0ABV3S4U3</accession>
<dbReference type="EMBL" id="JBFPER010000001">
    <property type="protein sequence ID" value="MEX0381474.1"/>
    <property type="molecule type" value="Genomic_DNA"/>
</dbReference>
<dbReference type="Proteomes" id="UP001556617">
    <property type="component" value="Unassembled WGS sequence"/>
</dbReference>
<gene>
    <name evidence="2" type="ORF">AB3K24_09050</name>
</gene>
<evidence type="ECO:0000313" key="2">
    <source>
        <dbReference type="EMBL" id="MEX0381474.1"/>
    </source>
</evidence>
<sequence length="225" mass="24999">MIILIMALFALFAFFANMTIKKAGIRYTVTLLMFAGLILSVIAMIANMHDHYGMTSVTTTTKREIYSAGPSTQNFGMLLYQNVGTNGQENVYIYRASANDKKTTVSKPDLDTRSKRVNVSGNQAYRVASTTRYVYKSKVFNLLFGIADNDKQVKHRQITYQLPATWVALTTTQAQSLASKLAPKSAAERTIAEQQQKQLSDLAKVNPDKAATLEVNQIKSVLKID</sequence>
<dbReference type="InterPro" id="IPR032083">
    <property type="entry name" value="DUF4811"/>
</dbReference>
<protein>
    <submittedName>
        <fullName evidence="2">DUF4811 domain-containing protein</fullName>
    </submittedName>
</protein>
<dbReference type="RefSeq" id="WP_367975230.1">
    <property type="nucleotide sequence ID" value="NZ_JBFPEQ010000001.1"/>
</dbReference>
<keyword evidence="1" id="KW-0472">Membrane</keyword>